<sequence length="289" mass="29342">MEKTTDSSADVSSSVSAAISSADESSTPAASNTCDLGGSSSSNSKTNSLNTLNRASYKITKPLPRNANPVAARAAAAGAAPPEEVPLAAPSRAGGVGGGGGAPPYQPQPPVYNIDKSDFRDVVQKLTGSPVHNQTRPRPADPPPPPRPPSAATIPASAGPTSRLHRIRPPPLAHLLHRPPPVVPAPPMQGFDPWIRTPLSPLPPLPTVSAAAESPISAYMRRLRGGSGGLPVLAPLPTAAPVLPPPSSPLGFGCLMSPRTAYLMMVAAPGIGLPTSPGVQLPSPRLGDP</sequence>
<dbReference type="AlphaFoldDB" id="A0AAQ3K8T9"/>
<dbReference type="PANTHER" id="PTHR33783">
    <property type="entry name" value="PROTEIN HAIKU1"/>
    <property type="match status" value="1"/>
</dbReference>
<protein>
    <recommendedName>
        <fullName evidence="2">VQ domain-containing protein</fullName>
    </recommendedName>
</protein>
<feature type="compositionally biased region" description="Pro residues" evidence="1">
    <location>
        <begin position="140"/>
        <end position="149"/>
    </location>
</feature>
<reference evidence="3 4" key="1">
    <citation type="submission" date="2023-10" db="EMBL/GenBank/DDBJ databases">
        <title>Chromosome-scale genome assembly provides insights into flower coloration mechanisms of Canna indica.</title>
        <authorList>
            <person name="Li C."/>
        </authorList>
    </citation>
    <scope>NUCLEOTIDE SEQUENCE [LARGE SCALE GENOMIC DNA]</scope>
    <source>
        <tissue evidence="3">Flower</tissue>
    </source>
</reference>
<feature type="domain" description="VQ" evidence="2">
    <location>
        <begin position="107"/>
        <end position="130"/>
    </location>
</feature>
<dbReference type="PANTHER" id="PTHR33783:SF4">
    <property type="entry name" value="VQ MOTIF-CONTAINING PROTEIN 9"/>
    <property type="match status" value="1"/>
</dbReference>
<dbReference type="Proteomes" id="UP001327560">
    <property type="component" value="Chromosome 3"/>
</dbReference>
<gene>
    <name evidence="3" type="ORF">Cni_G11472</name>
</gene>
<accession>A0AAQ3K8T9</accession>
<dbReference type="InterPro" id="IPR008889">
    <property type="entry name" value="VQ"/>
</dbReference>
<feature type="region of interest" description="Disordered" evidence="1">
    <location>
        <begin position="1"/>
        <end position="167"/>
    </location>
</feature>
<dbReference type="InterPro" id="IPR039612">
    <property type="entry name" value="VQ_5/9/14"/>
</dbReference>
<evidence type="ECO:0000313" key="3">
    <source>
        <dbReference type="EMBL" id="WOL02753.1"/>
    </source>
</evidence>
<dbReference type="EMBL" id="CP136892">
    <property type="protein sequence ID" value="WOL02753.1"/>
    <property type="molecule type" value="Genomic_DNA"/>
</dbReference>
<evidence type="ECO:0000313" key="4">
    <source>
        <dbReference type="Proteomes" id="UP001327560"/>
    </source>
</evidence>
<organism evidence="3 4">
    <name type="scientific">Canna indica</name>
    <name type="common">Indian-shot</name>
    <dbReference type="NCBI Taxonomy" id="4628"/>
    <lineage>
        <taxon>Eukaryota</taxon>
        <taxon>Viridiplantae</taxon>
        <taxon>Streptophyta</taxon>
        <taxon>Embryophyta</taxon>
        <taxon>Tracheophyta</taxon>
        <taxon>Spermatophyta</taxon>
        <taxon>Magnoliopsida</taxon>
        <taxon>Liliopsida</taxon>
        <taxon>Zingiberales</taxon>
        <taxon>Cannaceae</taxon>
        <taxon>Canna</taxon>
    </lineage>
</organism>
<evidence type="ECO:0000259" key="2">
    <source>
        <dbReference type="Pfam" id="PF05678"/>
    </source>
</evidence>
<keyword evidence="4" id="KW-1185">Reference proteome</keyword>
<feature type="compositionally biased region" description="Low complexity" evidence="1">
    <location>
        <begin position="62"/>
        <end position="90"/>
    </location>
</feature>
<dbReference type="Pfam" id="PF05678">
    <property type="entry name" value="VQ"/>
    <property type="match status" value="1"/>
</dbReference>
<proteinExistence type="predicted"/>
<feature type="compositionally biased region" description="Low complexity" evidence="1">
    <location>
        <begin position="150"/>
        <end position="162"/>
    </location>
</feature>
<evidence type="ECO:0000256" key="1">
    <source>
        <dbReference type="SAM" id="MobiDB-lite"/>
    </source>
</evidence>
<feature type="compositionally biased region" description="Low complexity" evidence="1">
    <location>
        <begin position="1"/>
        <end position="26"/>
    </location>
</feature>
<feature type="compositionally biased region" description="Low complexity" evidence="1">
    <location>
        <begin position="39"/>
        <end position="53"/>
    </location>
</feature>
<name>A0AAQ3K8T9_9LILI</name>